<evidence type="ECO:0000259" key="2">
    <source>
        <dbReference type="SMART" id="SM00829"/>
    </source>
</evidence>
<dbReference type="Pfam" id="PF00107">
    <property type="entry name" value="ADH_zinc_N"/>
    <property type="match status" value="1"/>
</dbReference>
<gene>
    <name evidence="3" type="ORF">ISP15_07830</name>
</gene>
<dbReference type="RefSeq" id="WP_404546675.1">
    <property type="nucleotide sequence ID" value="NZ_JADIKJ010000007.1"/>
</dbReference>
<dbReference type="SUPFAM" id="SSF51735">
    <property type="entry name" value="NAD(P)-binding Rossmann-fold domains"/>
    <property type="match status" value="1"/>
</dbReference>
<dbReference type="SUPFAM" id="SSF50129">
    <property type="entry name" value="GroES-like"/>
    <property type="match status" value="1"/>
</dbReference>
<name>A0ABW8JGM5_9GAMM</name>
<dbReference type="Pfam" id="PF08240">
    <property type="entry name" value="ADH_N"/>
    <property type="match status" value="1"/>
</dbReference>
<keyword evidence="1" id="KW-0521">NADP</keyword>
<dbReference type="InterPro" id="IPR020843">
    <property type="entry name" value="ER"/>
</dbReference>
<dbReference type="PANTHER" id="PTHR44154:SF1">
    <property type="entry name" value="QUINONE OXIDOREDUCTASE"/>
    <property type="match status" value="1"/>
</dbReference>
<dbReference type="InterPro" id="IPR013154">
    <property type="entry name" value="ADH-like_N"/>
</dbReference>
<evidence type="ECO:0000256" key="1">
    <source>
        <dbReference type="ARBA" id="ARBA00022857"/>
    </source>
</evidence>
<accession>A0ABW8JGM5</accession>
<dbReference type="PANTHER" id="PTHR44154">
    <property type="entry name" value="QUINONE OXIDOREDUCTASE"/>
    <property type="match status" value="1"/>
</dbReference>
<feature type="domain" description="Enoyl reductase (ER)" evidence="2">
    <location>
        <begin position="10"/>
        <end position="320"/>
    </location>
</feature>
<dbReference type="InterPro" id="IPR011032">
    <property type="entry name" value="GroES-like_sf"/>
</dbReference>
<protein>
    <submittedName>
        <fullName evidence="3">Zinc-binding alcohol dehydrogenase family protein</fullName>
    </submittedName>
</protein>
<reference evidence="3 4" key="1">
    <citation type="submission" date="2020-10" db="EMBL/GenBank/DDBJ databases">
        <title>Phylogeny of dyella-like bacteria.</title>
        <authorList>
            <person name="Fu J."/>
        </authorList>
    </citation>
    <scope>NUCLEOTIDE SEQUENCE [LARGE SCALE GENOMIC DNA]</scope>
    <source>
        <strain evidence="3 4">JP1</strain>
    </source>
</reference>
<dbReference type="InterPro" id="IPR013149">
    <property type="entry name" value="ADH-like_C"/>
</dbReference>
<sequence length="323" mass="34141">MKALRFARHGGPEVLEYIDMTTPEANEESALVRIHGASVNPSDVKNVAGHFPHTTLPRIPGRDFSGVVEQGPLAWRGAEVWGTGGDIGFTRDGTHAEYIQIPIAALARKPAALDHEQASAVGVNFVVAWLGAVDYAQLREGETIAVIGAGGGVGGAVTQIAKSLGCRIIGIDRSPVDASSPAGKRIHDFVPFDEHAIAHVRDLEGLAEGVDVVFDSVGGVAFDTALGLVKRRGRVVEISATGRRRVEFDLIDFYHNETQLLGADSAKLGVVESARLMQAIALGFDAGKFDAPVIAERFTLAHGREAYEAVAKGTSGRVVIVPA</sequence>
<dbReference type="EMBL" id="JADIKJ010000007">
    <property type="protein sequence ID" value="MFK2900241.1"/>
    <property type="molecule type" value="Genomic_DNA"/>
</dbReference>
<comment type="caution">
    <text evidence="3">The sequence shown here is derived from an EMBL/GenBank/DDBJ whole genome shotgun (WGS) entry which is preliminary data.</text>
</comment>
<evidence type="ECO:0000313" key="4">
    <source>
        <dbReference type="Proteomes" id="UP001620461"/>
    </source>
</evidence>
<dbReference type="Gene3D" id="3.40.50.720">
    <property type="entry name" value="NAD(P)-binding Rossmann-like Domain"/>
    <property type="match status" value="1"/>
</dbReference>
<proteinExistence type="predicted"/>
<dbReference type="InterPro" id="IPR036291">
    <property type="entry name" value="NAD(P)-bd_dom_sf"/>
</dbReference>
<organism evidence="3 4">
    <name type="scientific">Dyella jejuensis</name>
    <dbReference type="NCBI Taxonomy" id="1432009"/>
    <lineage>
        <taxon>Bacteria</taxon>
        <taxon>Pseudomonadati</taxon>
        <taxon>Pseudomonadota</taxon>
        <taxon>Gammaproteobacteria</taxon>
        <taxon>Lysobacterales</taxon>
        <taxon>Rhodanobacteraceae</taxon>
        <taxon>Dyella</taxon>
    </lineage>
</organism>
<evidence type="ECO:0000313" key="3">
    <source>
        <dbReference type="EMBL" id="MFK2900241.1"/>
    </source>
</evidence>
<dbReference type="Proteomes" id="UP001620461">
    <property type="component" value="Unassembled WGS sequence"/>
</dbReference>
<dbReference type="InterPro" id="IPR051603">
    <property type="entry name" value="Zinc-ADH_QOR/CCCR"/>
</dbReference>
<dbReference type="SMART" id="SM00829">
    <property type="entry name" value="PKS_ER"/>
    <property type="match status" value="1"/>
</dbReference>
<keyword evidence="4" id="KW-1185">Reference proteome</keyword>
<dbReference type="Gene3D" id="3.90.180.10">
    <property type="entry name" value="Medium-chain alcohol dehydrogenases, catalytic domain"/>
    <property type="match status" value="1"/>
</dbReference>